<name>N9Q1C7_9GAMM</name>
<evidence type="ECO:0000256" key="2">
    <source>
        <dbReference type="SAM" id="SignalP"/>
    </source>
</evidence>
<feature type="signal peptide" evidence="2">
    <location>
        <begin position="1"/>
        <end position="21"/>
    </location>
</feature>
<dbReference type="PROSITE" id="PS51257">
    <property type="entry name" value="PROKAR_LIPOPROTEIN"/>
    <property type="match status" value="1"/>
</dbReference>
<comment type="caution">
    <text evidence="3">The sequence shown here is derived from an EMBL/GenBank/DDBJ whole genome shotgun (WGS) entry which is preliminary data.</text>
</comment>
<proteinExistence type="predicted"/>
<keyword evidence="4" id="KW-1185">Reference proteome</keyword>
<dbReference type="AlphaFoldDB" id="N9Q1C7"/>
<dbReference type="OrthoDB" id="6691882at2"/>
<feature type="chain" id="PRO_5004149539" description="DUF2846 domain-containing protein" evidence="2">
    <location>
        <begin position="22"/>
        <end position="146"/>
    </location>
</feature>
<evidence type="ECO:0008006" key="5">
    <source>
        <dbReference type="Google" id="ProtNLM"/>
    </source>
</evidence>
<evidence type="ECO:0000313" key="4">
    <source>
        <dbReference type="Proteomes" id="UP000013173"/>
    </source>
</evidence>
<evidence type="ECO:0000256" key="1">
    <source>
        <dbReference type="SAM" id="MobiDB-lite"/>
    </source>
</evidence>
<dbReference type="GeneID" id="303684494"/>
<dbReference type="EMBL" id="APRW01000008">
    <property type="protein sequence ID" value="ENX23731.1"/>
    <property type="molecule type" value="Genomic_DNA"/>
</dbReference>
<dbReference type="RefSeq" id="WP_005255409.1">
    <property type="nucleotide sequence ID" value="NZ_BMDR01000006.1"/>
</dbReference>
<feature type="region of interest" description="Disordered" evidence="1">
    <location>
        <begin position="118"/>
        <end position="146"/>
    </location>
</feature>
<dbReference type="Proteomes" id="UP000013173">
    <property type="component" value="Unassembled WGS sequence"/>
</dbReference>
<gene>
    <name evidence="3" type="ORF">F892_00333</name>
</gene>
<sequence>MTFKKVFALLTAIPLSMAGCAGIGPNATYNMATTSFSYDLRYSPYMFKLNGHEIGGGFGKATMVSPIKVGPQTVAWKDSNTGKLYQSTNQLIIHKEQLKGKKYLALHIYPDDTVEVTTSNDLPDPTEKGLAWMEKQEREGVKRGDK</sequence>
<reference evidence="3 4" key="1">
    <citation type="submission" date="2013-02" db="EMBL/GenBank/DDBJ databases">
        <title>The Genome Sequence of Acinetobacter sp. NIPH 2168.</title>
        <authorList>
            <consortium name="The Broad Institute Genome Sequencing Platform"/>
            <consortium name="The Broad Institute Genome Sequencing Center for Infectious Disease"/>
            <person name="Cerqueira G."/>
            <person name="Feldgarden M."/>
            <person name="Courvalin P."/>
            <person name="Perichon B."/>
            <person name="Grillot-Courvalin C."/>
            <person name="Clermont D."/>
            <person name="Rocha E."/>
            <person name="Yoon E.-J."/>
            <person name="Nemec A."/>
            <person name="Walker B."/>
            <person name="Young S.K."/>
            <person name="Zeng Q."/>
            <person name="Gargeya S."/>
            <person name="Fitzgerald M."/>
            <person name="Haas B."/>
            <person name="Abouelleil A."/>
            <person name="Alvarado L."/>
            <person name="Arachchi H.M."/>
            <person name="Berlin A.M."/>
            <person name="Chapman S.B."/>
            <person name="Dewar J."/>
            <person name="Goldberg J."/>
            <person name="Griggs A."/>
            <person name="Gujja S."/>
            <person name="Hansen M."/>
            <person name="Howarth C."/>
            <person name="Imamovic A."/>
            <person name="Larimer J."/>
            <person name="McCowan C."/>
            <person name="Murphy C."/>
            <person name="Neiman D."/>
            <person name="Pearson M."/>
            <person name="Priest M."/>
            <person name="Roberts A."/>
            <person name="Saif S."/>
            <person name="Shea T."/>
            <person name="Sisk P."/>
            <person name="Sykes S."/>
            <person name="Wortman J."/>
            <person name="Nusbaum C."/>
            <person name="Birren B."/>
        </authorList>
    </citation>
    <scope>NUCLEOTIDE SEQUENCE [LARGE SCALE GENOMIC DNA]</scope>
    <source>
        <strain evidence="3 4">NIPH 2168</strain>
    </source>
</reference>
<organism evidence="3 4">
    <name type="scientific">Acinetobacter vivianii</name>
    <dbReference type="NCBI Taxonomy" id="1776742"/>
    <lineage>
        <taxon>Bacteria</taxon>
        <taxon>Pseudomonadati</taxon>
        <taxon>Pseudomonadota</taxon>
        <taxon>Gammaproteobacteria</taxon>
        <taxon>Moraxellales</taxon>
        <taxon>Moraxellaceae</taxon>
        <taxon>Acinetobacter</taxon>
    </lineage>
</organism>
<protein>
    <recommendedName>
        <fullName evidence="5">DUF2846 domain-containing protein</fullName>
    </recommendedName>
</protein>
<feature type="compositionally biased region" description="Basic and acidic residues" evidence="1">
    <location>
        <begin position="134"/>
        <end position="146"/>
    </location>
</feature>
<evidence type="ECO:0000313" key="3">
    <source>
        <dbReference type="EMBL" id="ENX23731.1"/>
    </source>
</evidence>
<accession>N9Q1C7</accession>
<dbReference type="HOGENOM" id="CLU_1850842_0_0_6"/>
<keyword evidence="2" id="KW-0732">Signal</keyword>
<dbReference type="PATRIC" id="fig|1217706.3.peg.317"/>